<geneLocation type="plasmid" evidence="3">
    <name>pob3b3</name>
</geneLocation>
<evidence type="ECO:0000313" key="3">
    <source>
        <dbReference type="Proteomes" id="UP000230709"/>
    </source>
</evidence>
<dbReference type="KEGG" id="mtw:CQW49_23980"/>
<gene>
    <name evidence="2" type="ORF">CQW49_23980</name>
</gene>
<keyword evidence="3" id="KW-1185">Reference proteome</keyword>
<dbReference type="EMBL" id="CP023740">
    <property type="protein sequence ID" value="ATQ71000.1"/>
    <property type="molecule type" value="Genomic_DNA"/>
</dbReference>
<accession>A0A2D2D7L0</accession>
<dbReference type="AlphaFoldDB" id="A0A2D2D7L0"/>
<dbReference type="InterPro" id="IPR050902">
    <property type="entry name" value="ABC_Transporter_SBP"/>
</dbReference>
<protein>
    <recommendedName>
        <fullName evidence="1">Fe/B12 periplasmic-binding domain-containing protein</fullName>
    </recommendedName>
</protein>
<keyword evidence="2" id="KW-0614">Plasmid</keyword>
<proteinExistence type="predicted"/>
<reference evidence="3" key="1">
    <citation type="submission" date="2017-10" db="EMBL/GenBank/DDBJ databases">
        <title>Completed PacBio SMRT sequence of Methylosinus trichosporium OB3b reveals presence of a third large plasmid.</title>
        <authorList>
            <person name="Charles T.C."/>
            <person name="Lynch M.D.J."/>
            <person name="Heil J.R."/>
            <person name="Cheng J."/>
        </authorList>
    </citation>
    <scope>NUCLEOTIDE SEQUENCE [LARGE SCALE GENOMIC DNA]</scope>
    <source>
        <strain evidence="3">OB3b</strain>
        <plasmid evidence="3">pob3b3</plasmid>
    </source>
</reference>
<name>A0A2D2D7L0_METT3</name>
<dbReference type="InterPro" id="IPR002491">
    <property type="entry name" value="ABC_transptr_periplasmic_BD"/>
</dbReference>
<sequence length="459" mass="51687">MARLRSNSSSSWSVVAGFVTCCALIFALALHPPRTKPKDHSTAPFQIVDMLGRTHGFAEPPKRIFFSANVMPTFLTLAGSADRIVGASDLGRSGMDRAFLDRIFPGASRARLIGGTERPNFEEVLRSSPDAVLGWSSQINSIEKGASFEFVAFQTAYPLTRSHLALWRRMAEISGASERAETLLRRYAEETEAIARTVRDASKVTALIVVSNENSSWIGGPKQYINERLELVGATNVARHGAVAAHLSLEQVAVLDPDVILLQGSAGQMEPEYFMNDHRWRLLRAVRAAKVYRVPEFPIFVVPVFDPLLERWLARVLHPEIEDDDLRAGIRRTYAEIYGYSPNDDDLDELLALAANARSAGYQRFERHRERRALSQIFIAGRNGLRSSAARRAERFCREFWLCRNFCLYRRVERVSVTQLTPECIELLRWTQFAPGPQLVLSDHMHELDPRECRSSGSK</sequence>
<dbReference type="Gene3D" id="3.40.50.1980">
    <property type="entry name" value="Nitrogenase molybdenum iron protein domain"/>
    <property type="match status" value="2"/>
</dbReference>
<dbReference type="PROSITE" id="PS50983">
    <property type="entry name" value="FE_B12_PBP"/>
    <property type="match status" value="1"/>
</dbReference>
<dbReference type="SUPFAM" id="SSF53807">
    <property type="entry name" value="Helical backbone' metal receptor"/>
    <property type="match status" value="1"/>
</dbReference>
<evidence type="ECO:0000259" key="1">
    <source>
        <dbReference type="PROSITE" id="PS50983"/>
    </source>
</evidence>
<dbReference type="STRING" id="595536.GCA_000178815_00126"/>
<dbReference type="PANTHER" id="PTHR30535">
    <property type="entry name" value="VITAMIN B12-BINDING PROTEIN"/>
    <property type="match status" value="1"/>
</dbReference>
<evidence type="ECO:0000313" key="2">
    <source>
        <dbReference type="EMBL" id="ATQ71000.1"/>
    </source>
</evidence>
<dbReference type="Pfam" id="PF01497">
    <property type="entry name" value="Peripla_BP_2"/>
    <property type="match status" value="1"/>
</dbReference>
<dbReference type="PANTHER" id="PTHR30535:SF34">
    <property type="entry name" value="MOLYBDATE-BINDING PROTEIN MOLA"/>
    <property type="match status" value="1"/>
</dbReference>
<organism evidence="2 3">
    <name type="scientific">Methylosinus trichosporium (strain ATCC 35070 / NCIMB 11131 / UNIQEM 75 / OB3b)</name>
    <dbReference type="NCBI Taxonomy" id="595536"/>
    <lineage>
        <taxon>Bacteria</taxon>
        <taxon>Pseudomonadati</taxon>
        <taxon>Pseudomonadota</taxon>
        <taxon>Alphaproteobacteria</taxon>
        <taxon>Hyphomicrobiales</taxon>
        <taxon>Methylocystaceae</taxon>
        <taxon>Methylosinus</taxon>
    </lineage>
</organism>
<dbReference type="Proteomes" id="UP000230709">
    <property type="component" value="Plasmid pOB3b3"/>
</dbReference>
<feature type="domain" description="Fe/B12 periplasmic-binding" evidence="1">
    <location>
        <begin position="63"/>
        <end position="325"/>
    </location>
</feature>